<dbReference type="GO" id="GO:0009113">
    <property type="term" value="P:purine nucleobase biosynthetic process"/>
    <property type="evidence" value="ECO:0007669"/>
    <property type="project" value="InterPro"/>
</dbReference>
<dbReference type="FunFam" id="3.90.600.10:FF:000001">
    <property type="entry name" value="Trifunctional purine biosynthetic protein adenosine-3"/>
    <property type="match status" value="1"/>
</dbReference>
<evidence type="ECO:0000256" key="6">
    <source>
        <dbReference type="ARBA" id="ARBA00022723"/>
    </source>
</evidence>
<dbReference type="InterPro" id="IPR011054">
    <property type="entry name" value="Rudment_hybrid_motif"/>
</dbReference>
<keyword evidence="6" id="KW-0479">Metal-binding</keyword>
<evidence type="ECO:0000256" key="11">
    <source>
        <dbReference type="ARBA" id="ARBA00038345"/>
    </source>
</evidence>
<dbReference type="InterPro" id="IPR020561">
    <property type="entry name" value="PRibGlycinamid_synth_ATP-grasp"/>
</dbReference>
<comment type="similarity">
    <text evidence="11 14">Belongs to the GARS family.</text>
</comment>
<evidence type="ECO:0000256" key="12">
    <source>
        <dbReference type="ARBA" id="ARBA00042242"/>
    </source>
</evidence>
<protein>
    <recommendedName>
        <fullName evidence="4 14">Phosphoribosylamine--glycine ligase</fullName>
        <ecNumber evidence="4 14">6.3.4.13</ecNumber>
    </recommendedName>
    <alternativeName>
        <fullName evidence="14">GARS</fullName>
    </alternativeName>
    <alternativeName>
        <fullName evidence="12 14">Glycinamide ribonucleotide synthetase</fullName>
    </alternativeName>
    <alternativeName>
        <fullName evidence="13 14">Phosphoribosylglycinamide synthetase</fullName>
    </alternativeName>
</protein>
<keyword evidence="10" id="KW-0464">Manganese</keyword>
<dbReference type="SUPFAM" id="SSF52440">
    <property type="entry name" value="PreATP-grasp domain"/>
    <property type="match status" value="1"/>
</dbReference>
<dbReference type="STRING" id="1111454.HMPREF1250_2279"/>
<name>U7UTA5_9FIRM</name>
<dbReference type="EC" id="6.3.4.13" evidence="4 14"/>
<keyword evidence="7 15" id="KW-0547">Nucleotide-binding</keyword>
<dbReference type="Pfam" id="PF02844">
    <property type="entry name" value="GARS_N"/>
    <property type="match status" value="1"/>
</dbReference>
<evidence type="ECO:0000256" key="7">
    <source>
        <dbReference type="ARBA" id="ARBA00022741"/>
    </source>
</evidence>
<dbReference type="FunFam" id="3.30.1490.20:FF:000006">
    <property type="entry name" value="phosphoribosylamine--glycine ligase, chloroplastic-like"/>
    <property type="match status" value="1"/>
</dbReference>
<evidence type="ECO:0000313" key="17">
    <source>
        <dbReference type="EMBL" id="ERT61673.1"/>
    </source>
</evidence>
<accession>U7UTA5</accession>
<dbReference type="HAMAP" id="MF_00138">
    <property type="entry name" value="GARS"/>
    <property type="match status" value="1"/>
</dbReference>
<keyword evidence="5 14" id="KW-0436">Ligase</keyword>
<reference evidence="17 18" key="1">
    <citation type="submission" date="2013-09" db="EMBL/GenBank/DDBJ databases">
        <authorList>
            <person name="Durkin A.S."/>
            <person name="Haft D.R."/>
            <person name="McCorrison J."/>
            <person name="Torralba M."/>
            <person name="Gillis M."/>
            <person name="Haft D.H."/>
            <person name="Methe B."/>
            <person name="Sutton G."/>
            <person name="Nelson K.E."/>
        </authorList>
    </citation>
    <scope>NUCLEOTIDE SEQUENCE [LARGE SCALE GENOMIC DNA]</scope>
    <source>
        <strain evidence="17 18">BV3C16-1</strain>
    </source>
</reference>
<dbReference type="Gene3D" id="3.30.1490.20">
    <property type="entry name" value="ATP-grasp fold, A domain"/>
    <property type="match status" value="1"/>
</dbReference>
<evidence type="ECO:0000256" key="15">
    <source>
        <dbReference type="PROSITE-ProRule" id="PRU00409"/>
    </source>
</evidence>
<dbReference type="PANTHER" id="PTHR43472:SF1">
    <property type="entry name" value="PHOSPHORIBOSYLAMINE--GLYCINE LIGASE, CHLOROPLASTIC"/>
    <property type="match status" value="1"/>
</dbReference>
<dbReference type="Pfam" id="PF01071">
    <property type="entry name" value="GARS_A"/>
    <property type="match status" value="1"/>
</dbReference>
<keyword evidence="8 14" id="KW-0658">Purine biosynthesis</keyword>
<proteinExistence type="inferred from homology"/>
<dbReference type="RefSeq" id="WP_023052963.1">
    <property type="nucleotide sequence ID" value="NZ_AWXA01000008.1"/>
</dbReference>
<dbReference type="SUPFAM" id="SSF56059">
    <property type="entry name" value="Glutathione synthetase ATP-binding domain-like"/>
    <property type="match status" value="1"/>
</dbReference>
<dbReference type="NCBIfam" id="TIGR00877">
    <property type="entry name" value="purD"/>
    <property type="match status" value="1"/>
</dbReference>
<dbReference type="EMBL" id="AWXA01000008">
    <property type="protein sequence ID" value="ERT61673.1"/>
    <property type="molecule type" value="Genomic_DNA"/>
</dbReference>
<comment type="pathway">
    <text evidence="3 14">Purine metabolism; IMP biosynthesis via de novo pathway; N(1)-(5-phospho-D-ribosyl)glycinamide from 5-phospho-alpha-D-ribose 1-diphosphate: step 2/2.</text>
</comment>
<organism evidence="17 18">
    <name type="scientific">Megasphaera vaginalis</name>
    <name type="common">ex Srinivasan et al. 2021</name>
    <dbReference type="NCBI Taxonomy" id="1111454"/>
    <lineage>
        <taxon>Bacteria</taxon>
        <taxon>Bacillati</taxon>
        <taxon>Bacillota</taxon>
        <taxon>Negativicutes</taxon>
        <taxon>Veillonellales</taxon>
        <taxon>Veillonellaceae</taxon>
        <taxon>Megasphaera</taxon>
    </lineage>
</organism>
<dbReference type="PROSITE" id="PS00184">
    <property type="entry name" value="GARS"/>
    <property type="match status" value="1"/>
</dbReference>
<dbReference type="InterPro" id="IPR016185">
    <property type="entry name" value="PreATP-grasp_dom_sf"/>
</dbReference>
<dbReference type="SMART" id="SM01209">
    <property type="entry name" value="GARS_A"/>
    <property type="match status" value="1"/>
</dbReference>
<dbReference type="UniPathway" id="UPA00074">
    <property type="reaction ID" value="UER00125"/>
</dbReference>
<dbReference type="Pfam" id="PF02843">
    <property type="entry name" value="GARS_C"/>
    <property type="match status" value="1"/>
</dbReference>
<dbReference type="InterPro" id="IPR011761">
    <property type="entry name" value="ATP-grasp"/>
</dbReference>
<dbReference type="SUPFAM" id="SSF51246">
    <property type="entry name" value="Rudiment single hybrid motif"/>
    <property type="match status" value="1"/>
</dbReference>
<dbReference type="AlphaFoldDB" id="U7UTA5"/>
<dbReference type="GO" id="GO:0005524">
    <property type="term" value="F:ATP binding"/>
    <property type="evidence" value="ECO:0007669"/>
    <property type="project" value="UniProtKB-UniRule"/>
</dbReference>
<evidence type="ECO:0000256" key="10">
    <source>
        <dbReference type="ARBA" id="ARBA00023211"/>
    </source>
</evidence>
<dbReference type="PANTHER" id="PTHR43472">
    <property type="entry name" value="PHOSPHORIBOSYLAMINE--GLYCINE LIGASE"/>
    <property type="match status" value="1"/>
</dbReference>
<dbReference type="SMART" id="SM01210">
    <property type="entry name" value="GARS_C"/>
    <property type="match status" value="1"/>
</dbReference>
<keyword evidence="18" id="KW-1185">Reference proteome</keyword>
<sequence length="424" mass="44379">MKAAVIGGGGREHALAWKLAQSRQIEKLYAIPGSAAMAEFAECVAVPLADLDGIAAYCEKEGVDLVVVGPEVPLTEGLADRCRARGLAVFGPNQAAAQLEGSKVFAKSLMKKYHIPTAAYETFTDEKAAVDFIRNGSAPVVVKADGLAAGKGVVVAQTVEEAVAAVKSMMGDKIFGESGGRVVVEECMTGEEVSLLAFVDGKTIVPMISAQDHKRIFDHDEGPNTGGMGAYAPAPVLTEALRQTVMDTILVPTVAALATEGITYQGCLYAGLMITEDGPKVVEFNCRFGDPETQAVLMLLDGDLAEIMYACTQGTLQPEMVNWKAGAACCVIMASQGYPASSHKGDRINGLEAAAAAGAVVFHSGTQKRDDSYITNGGRVLGVTAEGPSLQAAIDKAYAAVAEISFDGQQVRHDIGAKGLRHLR</sequence>
<evidence type="ECO:0000256" key="1">
    <source>
        <dbReference type="ARBA" id="ARBA00001936"/>
    </source>
</evidence>
<dbReference type="InterPro" id="IPR020560">
    <property type="entry name" value="PRibGlycinamide_synth_C-dom"/>
</dbReference>
<evidence type="ECO:0000256" key="2">
    <source>
        <dbReference type="ARBA" id="ARBA00001946"/>
    </source>
</evidence>
<evidence type="ECO:0000256" key="8">
    <source>
        <dbReference type="ARBA" id="ARBA00022755"/>
    </source>
</evidence>
<evidence type="ECO:0000256" key="5">
    <source>
        <dbReference type="ARBA" id="ARBA00022598"/>
    </source>
</evidence>
<dbReference type="InterPro" id="IPR000115">
    <property type="entry name" value="PRibGlycinamide_synth"/>
</dbReference>
<dbReference type="InterPro" id="IPR020562">
    <property type="entry name" value="PRibGlycinamide_synth_N"/>
</dbReference>
<dbReference type="FunFam" id="3.30.470.20:FF:000018">
    <property type="entry name" value="Trifunctional purine biosynthetic protein adenosine-3"/>
    <property type="match status" value="1"/>
</dbReference>
<evidence type="ECO:0000313" key="18">
    <source>
        <dbReference type="Proteomes" id="UP000017090"/>
    </source>
</evidence>
<evidence type="ECO:0000256" key="4">
    <source>
        <dbReference type="ARBA" id="ARBA00013255"/>
    </source>
</evidence>
<dbReference type="InterPro" id="IPR037123">
    <property type="entry name" value="PRibGlycinamide_synth_C_sf"/>
</dbReference>
<evidence type="ECO:0000259" key="16">
    <source>
        <dbReference type="PROSITE" id="PS50975"/>
    </source>
</evidence>
<comment type="catalytic activity">
    <reaction evidence="14">
        <text>5-phospho-beta-D-ribosylamine + glycine + ATP = N(1)-(5-phospho-beta-D-ribosyl)glycinamide + ADP + phosphate + H(+)</text>
        <dbReference type="Rhea" id="RHEA:17453"/>
        <dbReference type="ChEBI" id="CHEBI:15378"/>
        <dbReference type="ChEBI" id="CHEBI:30616"/>
        <dbReference type="ChEBI" id="CHEBI:43474"/>
        <dbReference type="ChEBI" id="CHEBI:57305"/>
        <dbReference type="ChEBI" id="CHEBI:58681"/>
        <dbReference type="ChEBI" id="CHEBI:143788"/>
        <dbReference type="ChEBI" id="CHEBI:456216"/>
        <dbReference type="EC" id="6.3.4.13"/>
    </reaction>
</comment>
<evidence type="ECO:0000256" key="9">
    <source>
        <dbReference type="ARBA" id="ARBA00022840"/>
    </source>
</evidence>
<comment type="cofactor">
    <cofactor evidence="2">
        <name>Mg(2+)</name>
        <dbReference type="ChEBI" id="CHEBI:18420"/>
    </cofactor>
</comment>
<dbReference type="Gene3D" id="3.90.600.10">
    <property type="entry name" value="Phosphoribosylglycinamide synthetase, C-terminal domain"/>
    <property type="match status" value="1"/>
</dbReference>
<dbReference type="InterPro" id="IPR013815">
    <property type="entry name" value="ATP_grasp_subdomain_1"/>
</dbReference>
<evidence type="ECO:0000256" key="14">
    <source>
        <dbReference type="HAMAP-Rule" id="MF_00138"/>
    </source>
</evidence>
<dbReference type="GO" id="GO:0046872">
    <property type="term" value="F:metal ion binding"/>
    <property type="evidence" value="ECO:0007669"/>
    <property type="project" value="UniProtKB-KW"/>
</dbReference>
<dbReference type="GO" id="GO:0006189">
    <property type="term" value="P:'de novo' IMP biosynthetic process"/>
    <property type="evidence" value="ECO:0007669"/>
    <property type="project" value="UniProtKB-UniRule"/>
</dbReference>
<dbReference type="PROSITE" id="PS50975">
    <property type="entry name" value="ATP_GRASP"/>
    <property type="match status" value="1"/>
</dbReference>
<evidence type="ECO:0000256" key="3">
    <source>
        <dbReference type="ARBA" id="ARBA00005174"/>
    </source>
</evidence>
<comment type="caution">
    <text evidence="17">The sequence shown here is derived from an EMBL/GenBank/DDBJ whole genome shotgun (WGS) entry which is preliminary data.</text>
</comment>
<dbReference type="OrthoDB" id="9807240at2"/>
<feature type="domain" description="ATP-grasp" evidence="16">
    <location>
        <begin position="107"/>
        <end position="313"/>
    </location>
</feature>
<dbReference type="eggNOG" id="COG0151">
    <property type="taxonomic scope" value="Bacteria"/>
</dbReference>
<dbReference type="InterPro" id="IPR020559">
    <property type="entry name" value="PRibGlycinamide_synth_CS"/>
</dbReference>
<dbReference type="Proteomes" id="UP000017090">
    <property type="component" value="Unassembled WGS sequence"/>
</dbReference>
<dbReference type="PATRIC" id="fig|1111454.3.peg.618"/>
<dbReference type="Gene3D" id="3.40.50.20">
    <property type="match status" value="1"/>
</dbReference>
<comment type="cofactor">
    <cofactor evidence="1">
        <name>Mn(2+)</name>
        <dbReference type="ChEBI" id="CHEBI:29035"/>
    </cofactor>
</comment>
<evidence type="ECO:0000256" key="13">
    <source>
        <dbReference type="ARBA" id="ARBA00042864"/>
    </source>
</evidence>
<keyword evidence="9 15" id="KW-0067">ATP-binding</keyword>
<dbReference type="GO" id="GO:0004637">
    <property type="term" value="F:phosphoribosylamine-glycine ligase activity"/>
    <property type="evidence" value="ECO:0007669"/>
    <property type="project" value="UniProtKB-UniRule"/>
</dbReference>
<dbReference type="Gene3D" id="3.30.470.20">
    <property type="entry name" value="ATP-grasp fold, B domain"/>
    <property type="match status" value="1"/>
</dbReference>
<gene>
    <name evidence="14 17" type="primary">purD</name>
    <name evidence="17" type="ORF">HMPREF1250_2279</name>
</gene>